<proteinExistence type="predicted"/>
<reference evidence="2" key="1">
    <citation type="submission" date="2015-09" db="EMBL/GenBank/DDBJ databases">
        <authorList>
            <person name="Rodrigo-Torres L."/>
            <person name="Arahal D.R."/>
        </authorList>
    </citation>
    <scope>NUCLEOTIDE SEQUENCE [LARGE SCALE GENOMIC DNA]</scope>
    <source>
        <strain evidence="2">CECT 5091</strain>
    </source>
</reference>
<protein>
    <submittedName>
        <fullName evidence="1">Uncharacterized protein</fullName>
    </submittedName>
</protein>
<sequence>MTNPCSNTTELMFKTLIDVNQRYVDVELSEKAPSVFQE</sequence>
<organism evidence="1 2">
    <name type="scientific">Ruegeria denitrificans</name>
    <dbReference type="NCBI Taxonomy" id="1715692"/>
    <lineage>
        <taxon>Bacteria</taxon>
        <taxon>Pseudomonadati</taxon>
        <taxon>Pseudomonadota</taxon>
        <taxon>Alphaproteobacteria</taxon>
        <taxon>Rhodobacterales</taxon>
        <taxon>Roseobacteraceae</taxon>
        <taxon>Ruegeria</taxon>
    </lineage>
</organism>
<dbReference type="Proteomes" id="UP000051260">
    <property type="component" value="Unassembled WGS sequence"/>
</dbReference>
<evidence type="ECO:0000313" key="1">
    <source>
        <dbReference type="EMBL" id="CUJ86611.1"/>
    </source>
</evidence>
<dbReference type="EMBL" id="CYUD01000001">
    <property type="protein sequence ID" value="CUJ86611.1"/>
    <property type="molecule type" value="Genomic_DNA"/>
</dbReference>
<gene>
    <name evidence="1" type="ORF">RUE5091_00488</name>
</gene>
<accession>A0A0P1I2D6</accession>
<keyword evidence="2" id="KW-1185">Reference proteome</keyword>
<name>A0A0P1I2D6_9RHOB</name>
<dbReference type="AlphaFoldDB" id="A0A0P1I2D6"/>
<evidence type="ECO:0000313" key="2">
    <source>
        <dbReference type="Proteomes" id="UP000051260"/>
    </source>
</evidence>